<dbReference type="CDD" id="cd18820">
    <property type="entry name" value="GH43_LbAraf43-like"/>
    <property type="match status" value="1"/>
</dbReference>
<dbReference type="GO" id="GO:0004553">
    <property type="term" value="F:hydrolase activity, hydrolyzing O-glycosyl compounds"/>
    <property type="evidence" value="ECO:0007669"/>
    <property type="project" value="InterPro"/>
</dbReference>
<keyword evidence="3 7" id="KW-0378">Hydrolase</keyword>
<protein>
    <submittedName>
        <fullName evidence="9">Glycosyl hydrolase family 43</fullName>
    </submittedName>
</protein>
<feature type="active site" description="Proton donor" evidence="5">
    <location>
        <position position="232"/>
    </location>
</feature>
<dbReference type="Proteomes" id="UP000187941">
    <property type="component" value="Chromosome"/>
</dbReference>
<dbReference type="RefSeq" id="WP_077131401.1">
    <property type="nucleotide sequence ID" value="NZ_CP014263.1"/>
</dbReference>
<dbReference type="GO" id="GO:0005975">
    <property type="term" value="P:carbohydrate metabolic process"/>
    <property type="evidence" value="ECO:0007669"/>
    <property type="project" value="InterPro"/>
</dbReference>
<feature type="site" description="Important for catalytic activity, responsible for pKa modulation of the active site Glu and correct orientation of both the proton donor and substrate" evidence="6">
    <location>
        <position position="164"/>
    </location>
</feature>
<evidence type="ECO:0000313" key="9">
    <source>
        <dbReference type="EMBL" id="AQG79971.1"/>
    </source>
</evidence>
<keyword evidence="2 8" id="KW-0732">Signal</keyword>
<reference evidence="9 10" key="1">
    <citation type="submission" date="2016-01" db="EMBL/GenBank/DDBJ databases">
        <authorList>
            <person name="Oliw E.H."/>
        </authorList>
    </citation>
    <scope>NUCLEOTIDE SEQUENCE [LARGE SCALE GENOMIC DNA]</scope>
    <source>
        <strain evidence="9 10">DY10</strain>
    </source>
</reference>
<feature type="chain" id="PRO_5012207851" evidence="8">
    <location>
        <begin position="22"/>
        <end position="360"/>
    </location>
</feature>
<evidence type="ECO:0000256" key="3">
    <source>
        <dbReference type="ARBA" id="ARBA00022801"/>
    </source>
</evidence>
<evidence type="ECO:0000256" key="4">
    <source>
        <dbReference type="ARBA" id="ARBA00023295"/>
    </source>
</evidence>
<dbReference type="InterPro" id="IPR023296">
    <property type="entry name" value="Glyco_hydro_beta-prop_sf"/>
</dbReference>
<evidence type="ECO:0000256" key="7">
    <source>
        <dbReference type="RuleBase" id="RU361187"/>
    </source>
</evidence>
<evidence type="ECO:0000313" key="10">
    <source>
        <dbReference type="Proteomes" id="UP000187941"/>
    </source>
</evidence>
<dbReference type="InterPro" id="IPR006710">
    <property type="entry name" value="Glyco_hydro_43"/>
</dbReference>
<name>A0A1P9WX76_9BACT</name>
<sequence>MKNFLIALLGIVLLTGPIACRKTPGTNAVVPPSQTPPADTSTRFRNPLLTVGPDPWVIYQDGFYYAMHTTGNDLRIYKTPKMSQLGTSTYRTVWSAPGTPATRDVWAPELHRANNRWYIYYAALVAPNTQHRMYVLETDAADPLTGTWTARGELKLPDNRWAIDGTLLQLNGKLYYAWSGWESANAADGRHQNIYFCAMTDPLTPTGPRIRVSSPEYDWEKQGSPREPNVNEGPEFLTRNGKVFLVYSASHCSTDAYALGMLTANATADLTNPASWTKSATPVFGPTAANGTYGIGHNSFFQTPDQKEDWLVYHANPQAGQGCADNRSVRMQPFTWKPDGSPDFGTPVSLTTLLKKPSGE</sequence>
<evidence type="ECO:0000256" key="8">
    <source>
        <dbReference type="SAM" id="SignalP"/>
    </source>
</evidence>
<evidence type="ECO:0000256" key="1">
    <source>
        <dbReference type="ARBA" id="ARBA00009865"/>
    </source>
</evidence>
<dbReference type="InterPro" id="IPR016828">
    <property type="entry name" value="Alpha-L-arabinofuranosidase"/>
</dbReference>
<dbReference type="PANTHER" id="PTHR43817">
    <property type="entry name" value="GLYCOSYL HYDROLASE"/>
    <property type="match status" value="1"/>
</dbReference>
<dbReference type="AlphaFoldDB" id="A0A1P9WX76"/>
<evidence type="ECO:0000256" key="5">
    <source>
        <dbReference type="PIRSR" id="PIRSR606710-1"/>
    </source>
</evidence>
<evidence type="ECO:0000256" key="6">
    <source>
        <dbReference type="PIRSR" id="PIRSR606710-2"/>
    </source>
</evidence>
<dbReference type="SUPFAM" id="SSF75005">
    <property type="entry name" value="Arabinanase/levansucrase/invertase"/>
    <property type="match status" value="1"/>
</dbReference>
<dbReference type="PIRSF" id="PIRSF025414">
    <property type="entry name" value="Alpha-L-arabinofuranosidase"/>
    <property type="match status" value="1"/>
</dbReference>
<dbReference type="EMBL" id="CP014263">
    <property type="protein sequence ID" value="AQG79971.1"/>
    <property type="molecule type" value="Genomic_DNA"/>
</dbReference>
<keyword evidence="4 7" id="KW-0326">Glycosidase</keyword>
<dbReference type="Pfam" id="PF04616">
    <property type="entry name" value="Glyco_hydro_43"/>
    <property type="match status" value="1"/>
</dbReference>
<dbReference type="Gene3D" id="2.115.10.20">
    <property type="entry name" value="Glycosyl hydrolase domain, family 43"/>
    <property type="match status" value="1"/>
</dbReference>
<dbReference type="STRING" id="1178516.AWR27_11930"/>
<feature type="signal peptide" evidence="8">
    <location>
        <begin position="1"/>
        <end position="21"/>
    </location>
</feature>
<evidence type="ECO:0000256" key="2">
    <source>
        <dbReference type="ARBA" id="ARBA00022729"/>
    </source>
</evidence>
<feature type="active site" description="Proton acceptor" evidence="5">
    <location>
        <position position="54"/>
    </location>
</feature>
<organism evidence="9 10">
    <name type="scientific">Spirosoma montaniterrae</name>
    <dbReference type="NCBI Taxonomy" id="1178516"/>
    <lineage>
        <taxon>Bacteria</taxon>
        <taxon>Pseudomonadati</taxon>
        <taxon>Bacteroidota</taxon>
        <taxon>Cytophagia</taxon>
        <taxon>Cytophagales</taxon>
        <taxon>Cytophagaceae</taxon>
        <taxon>Spirosoma</taxon>
    </lineage>
</organism>
<accession>A0A1P9WX76</accession>
<gene>
    <name evidence="9" type="ORF">AWR27_11930</name>
</gene>
<proteinExistence type="inferred from homology"/>
<dbReference type="PANTHER" id="PTHR43817:SF1">
    <property type="entry name" value="HYDROLASE, FAMILY 43, PUTATIVE (AFU_ORTHOLOGUE AFUA_3G01660)-RELATED"/>
    <property type="match status" value="1"/>
</dbReference>
<comment type="similarity">
    <text evidence="1 7">Belongs to the glycosyl hydrolase 43 family.</text>
</comment>
<dbReference type="KEGG" id="smon:AWR27_11930"/>
<dbReference type="OrthoDB" id="177947at2"/>
<keyword evidence="10" id="KW-1185">Reference proteome</keyword>